<name>A0A6J1YKA3_ACIJB</name>
<feature type="compositionally biased region" description="Polar residues" evidence="8">
    <location>
        <begin position="779"/>
        <end position="797"/>
    </location>
</feature>
<dbReference type="InterPro" id="IPR036028">
    <property type="entry name" value="SH3-like_dom_sf"/>
</dbReference>
<feature type="coiled-coil region" evidence="7">
    <location>
        <begin position="470"/>
        <end position="504"/>
    </location>
</feature>
<feature type="domain" description="Fibronectin type-III" evidence="10">
    <location>
        <begin position="1051"/>
        <end position="1139"/>
    </location>
</feature>
<dbReference type="PROSITE" id="PS50853">
    <property type="entry name" value="FN3"/>
    <property type="match status" value="1"/>
</dbReference>
<dbReference type="GeneID" id="106990006"/>
<feature type="coiled-coil region" evidence="7">
    <location>
        <begin position="528"/>
        <end position="598"/>
    </location>
</feature>
<dbReference type="InterPro" id="IPR013783">
    <property type="entry name" value="Ig-like_fold"/>
</dbReference>
<feature type="region of interest" description="Disordered" evidence="8">
    <location>
        <begin position="1"/>
        <end position="81"/>
    </location>
</feature>
<evidence type="ECO:0000313" key="12">
    <source>
        <dbReference type="RefSeq" id="XP_026905511.2"/>
    </source>
</evidence>
<dbReference type="InterPro" id="IPR040325">
    <property type="entry name" value="RIMBP1/2/3"/>
</dbReference>
<dbReference type="PROSITE" id="PS50002">
    <property type="entry name" value="SH3"/>
    <property type="match status" value="3"/>
</dbReference>
<feature type="domain" description="SH3" evidence="9">
    <location>
        <begin position="1507"/>
        <end position="1575"/>
    </location>
</feature>
<gene>
    <name evidence="12" type="primary">LOC106990006</name>
</gene>
<dbReference type="GO" id="GO:0005634">
    <property type="term" value="C:nucleus"/>
    <property type="evidence" value="ECO:0007669"/>
    <property type="project" value="TreeGrafter"/>
</dbReference>
<feature type="domain" description="SH3" evidence="9">
    <location>
        <begin position="1624"/>
        <end position="1691"/>
    </location>
</feature>
<evidence type="ECO:0000256" key="1">
    <source>
        <dbReference type="ARBA" id="ARBA00004496"/>
    </source>
</evidence>
<feature type="region of interest" description="Disordered" evidence="8">
    <location>
        <begin position="358"/>
        <end position="425"/>
    </location>
</feature>
<dbReference type="GO" id="GO:0007286">
    <property type="term" value="P:spermatid development"/>
    <property type="evidence" value="ECO:0007669"/>
    <property type="project" value="TreeGrafter"/>
</dbReference>
<dbReference type="GO" id="GO:0002177">
    <property type="term" value="C:manchette"/>
    <property type="evidence" value="ECO:0007669"/>
    <property type="project" value="TreeGrafter"/>
</dbReference>
<evidence type="ECO:0000256" key="5">
    <source>
        <dbReference type="ARBA" id="ARBA00022737"/>
    </source>
</evidence>
<protein>
    <submittedName>
        <fullName evidence="12">RIMS-binding protein 3B-like</fullName>
    </submittedName>
</protein>
<evidence type="ECO:0000256" key="3">
    <source>
        <dbReference type="ARBA" id="ARBA00022443"/>
    </source>
</evidence>
<feature type="region of interest" description="Disordered" evidence="8">
    <location>
        <begin position="772"/>
        <end position="857"/>
    </location>
</feature>
<keyword evidence="11" id="KW-1185">Reference proteome</keyword>
<evidence type="ECO:0000256" key="2">
    <source>
        <dbReference type="ARBA" id="ARBA00010749"/>
    </source>
</evidence>
<organism evidence="11 12">
    <name type="scientific">Acinonyx jubatus</name>
    <name type="common">Cheetah</name>
    <dbReference type="NCBI Taxonomy" id="32536"/>
    <lineage>
        <taxon>Eukaryota</taxon>
        <taxon>Metazoa</taxon>
        <taxon>Chordata</taxon>
        <taxon>Craniata</taxon>
        <taxon>Vertebrata</taxon>
        <taxon>Euteleostomi</taxon>
        <taxon>Mammalia</taxon>
        <taxon>Eutheria</taxon>
        <taxon>Laurasiatheria</taxon>
        <taxon>Carnivora</taxon>
        <taxon>Feliformia</taxon>
        <taxon>Felidae</taxon>
        <taxon>Felinae</taxon>
        <taxon>Acinonyx</taxon>
    </lineage>
</organism>
<comment type="similarity">
    <text evidence="2">Belongs to the RIMBP family.</text>
</comment>
<reference evidence="12" key="1">
    <citation type="submission" date="2025-08" db="UniProtKB">
        <authorList>
            <consortium name="RefSeq"/>
        </authorList>
    </citation>
    <scope>IDENTIFICATION</scope>
    <source>
        <tissue evidence="12">Blood</tissue>
    </source>
</reference>
<dbReference type="Gene3D" id="2.60.40.10">
    <property type="entry name" value="Immunoglobulins"/>
    <property type="match status" value="1"/>
</dbReference>
<dbReference type="InterPro" id="IPR001452">
    <property type="entry name" value="SH3_domain"/>
</dbReference>
<feature type="region of interest" description="Disordered" evidence="8">
    <location>
        <begin position="322"/>
        <end position="342"/>
    </location>
</feature>
<evidence type="ECO:0000259" key="10">
    <source>
        <dbReference type="PROSITE" id="PS50853"/>
    </source>
</evidence>
<dbReference type="CDD" id="cd12014">
    <property type="entry name" value="SH3_RIM-BP_1"/>
    <property type="match status" value="1"/>
</dbReference>
<keyword evidence="5" id="KW-0677">Repeat</keyword>
<accession>A0A6J1YKA3</accession>
<feature type="compositionally biased region" description="Low complexity" evidence="8">
    <location>
        <begin position="831"/>
        <end position="842"/>
    </location>
</feature>
<dbReference type="PANTHER" id="PTHR14234">
    <property type="entry name" value="RIM BINDING PROTEIN-RELATED"/>
    <property type="match status" value="1"/>
</dbReference>
<dbReference type="SMART" id="SM00326">
    <property type="entry name" value="SH3"/>
    <property type="match status" value="3"/>
</dbReference>
<dbReference type="Proteomes" id="UP001652583">
    <property type="component" value="Chromosome D3"/>
</dbReference>
<keyword evidence="7" id="KW-0175">Coiled coil</keyword>
<evidence type="ECO:0000313" key="11">
    <source>
        <dbReference type="Proteomes" id="UP001652583"/>
    </source>
</evidence>
<feature type="domain" description="SH3" evidence="9">
    <location>
        <begin position="884"/>
        <end position="951"/>
    </location>
</feature>
<dbReference type="SUPFAM" id="SSF49265">
    <property type="entry name" value="Fibronectin type III"/>
    <property type="match status" value="1"/>
</dbReference>
<dbReference type="PANTHER" id="PTHR14234:SF21">
    <property type="entry name" value="RIMS-BINDING PROTEIN 3A-RELATED"/>
    <property type="match status" value="1"/>
</dbReference>
<evidence type="ECO:0000259" key="9">
    <source>
        <dbReference type="PROSITE" id="PS50002"/>
    </source>
</evidence>
<dbReference type="GO" id="GO:0009566">
    <property type="term" value="P:fertilization"/>
    <property type="evidence" value="ECO:0007669"/>
    <property type="project" value="TreeGrafter"/>
</dbReference>
<dbReference type="SUPFAM" id="SSF50044">
    <property type="entry name" value="SH3-domain"/>
    <property type="match status" value="3"/>
</dbReference>
<evidence type="ECO:0000256" key="8">
    <source>
        <dbReference type="SAM" id="MobiDB-lite"/>
    </source>
</evidence>
<dbReference type="Pfam" id="PF07653">
    <property type="entry name" value="SH3_2"/>
    <property type="match status" value="3"/>
</dbReference>
<sequence length="1694" mass="186580">MGEHVQRRKGRAETPMGSRKGHKGRLAAAGAAAVGEQRPGPGEVWRLARPGATMTKDSPSPLGCGRATPKKPGSPGPSAAVLEEQRRELEKLREELEAERARGRAATQRFASQARQLREAAERERQQLVDHLRSKWEAQHDRELRQLQEDMLREREAEIRQLLRWKEAEMRQLRQLLHRERDGVMRQARELQRQLAEELVNRGYCGRAGAPDVAAAQCRCRLQEVLAQLRWDTDGEQASRIRHLQAALDVERRLFLKYILQHFRWHPALPVSPDPQAVHSSEEPPLHTAGNSPGPPKSVCKLESLNTDSLSAGIRLRSRSLDVVPARCSSSPDSLLHTPRSCSLDSLAPARSRYLDSTLSCPKAPESKKPASWPDTPILGSSSPPPPLPPPPPQTSKHRRPSDSLGEDSGSQPCEALTPSPPDLDYQELVKQNSELSEALQVLARRCSGLWEENVQLWRAGFQDKSDEEVKRLKVKHAELAGLARRLEDRARKLQETNLRAVSAPVPGESRAGLELCQAFARQRARDLSEQASELLAKDKQIEELRLEYHLLQARVASGMNSVPHPGGGAAQAQWLNISELDRLQRESQREVLRLQKQLTMQQSTGCARAEADGESAPFEEARRQVQALELELGTQAAAARRRGEEGEAQLRAALREEAWLAQENTRLQAQADWTRKVAAENSDVRRQLGCACQERDAAGMLAEQLLQQAARGQDRQQQLQHDLQKALRDLQAAREEMLALQCQTGYLPQESREAPQVPEAQVRDSGRTKFQLEPEEQAASQPSADKQGNQEASQLESPIAIREPASDPQVPDRVPASGPLDSRSLAKKTSSQSNSPSELESIWTTVPSCPPLDMDTASEVEDLEPDGVSSTLEARSSEAPLTPELKIFLARYSYNPFKGPNEHPESELPLTAGDYVYVLGDMDEDGFYEGELEDGRRGLVPSNLVEQIPDSDILGCRSPKSPDFSPTRLLGRHSKFLKEDTGHSLLPGKAQGAMDKGTCQMVRAGSKTEVAIEISDAKREEDSWLGSLQYGEEKGFSRPLLGATGAFCVAPMQLHLQSVAATSAKITWVYSSSNQPHMVYLNDQEHALTPAGVCCYTFHSLHPSTRYRARVEVQLPWDLLQVHWETTSSTITFDTPLAGPPHPPLDVLVERHASPGSLVVSWLPVTIHSAGSSNGVQVTGYAVYADGFKVVEVADATAGSTLLEVSQLHLPLMCQNVSVRTMSLCGESLDSVPAQIPHDCFTCHQLPENSSFSYTCSDLSTCRVTVPVHPQRLALAPLSAKASPHTPGSCRGPQVEFLEAFPEEPSRRQSPMCNLSSEGECASVGSGSQPQGPIGAQEVCRKDLLFQKSSPNHRPPLLSGQSRGEENCYWHMGARKSHASGVVHLFPEFGLEKQPYQEKAAFEKVLRQKQDTNVFAPPQLDTSQPYVSDFHNILQEEEAVHVNLWGPERREQRKEFRTQNGSCQALGSKRECQLLEPSPAHCPAPSSKVIKMFSGGPSPLGTEVDTLARVFVALFDYDPLVMSANPEVAEEELAFQKGQLLRVWGSQDPCGFYHGECNGQVGNIPGHLVAEVKVGTEQTDGMWHLPAQGHLSSVAHLDDFGGLTSPQGSFPMPQGNPRRSPLWTPTTMMTALDYDPKDGRAGGQVKDKLSLRAGDMVMVYGPVDDKGFYYGESGGHRGPVPAHLLDHLPLHGK</sequence>
<dbReference type="Pfam" id="PF25523">
    <property type="entry name" value="Ig_RIMBP2"/>
    <property type="match status" value="1"/>
</dbReference>
<comment type="subcellular location">
    <subcellularLocation>
        <location evidence="1">Cytoplasm</location>
    </subcellularLocation>
</comment>
<dbReference type="GO" id="GO:0030156">
    <property type="term" value="F:benzodiazepine receptor binding"/>
    <property type="evidence" value="ECO:0007669"/>
    <property type="project" value="TreeGrafter"/>
</dbReference>
<dbReference type="Gene3D" id="2.30.30.40">
    <property type="entry name" value="SH3 Domains"/>
    <property type="match status" value="3"/>
</dbReference>
<feature type="region of interest" description="Disordered" evidence="8">
    <location>
        <begin position="273"/>
        <end position="302"/>
    </location>
</feature>
<evidence type="ECO:0000256" key="7">
    <source>
        <dbReference type="SAM" id="Coils"/>
    </source>
</evidence>
<feature type="compositionally biased region" description="Basic residues" evidence="8">
    <location>
        <begin position="1"/>
        <end position="10"/>
    </location>
</feature>
<dbReference type="KEGG" id="aju:106990006"/>
<evidence type="ECO:0000256" key="4">
    <source>
        <dbReference type="ARBA" id="ARBA00022490"/>
    </source>
</evidence>
<dbReference type="Pfam" id="PF25566">
    <property type="entry name" value="RIMB1_N"/>
    <property type="match status" value="1"/>
</dbReference>
<keyword evidence="3 6" id="KW-0728">SH3 domain</keyword>
<evidence type="ECO:0000256" key="6">
    <source>
        <dbReference type="PROSITE-ProRule" id="PRU00192"/>
    </source>
</evidence>
<feature type="compositionally biased region" description="Pro residues" evidence="8">
    <location>
        <begin position="383"/>
        <end position="394"/>
    </location>
</feature>
<dbReference type="InterPro" id="IPR036116">
    <property type="entry name" value="FN3_sf"/>
</dbReference>
<feature type="coiled-coil region" evidence="7">
    <location>
        <begin position="703"/>
        <end position="744"/>
    </location>
</feature>
<keyword evidence="4" id="KW-0963">Cytoplasm</keyword>
<dbReference type="InterPro" id="IPR057884">
    <property type="entry name" value="FN3_RIM-BP1/2/3"/>
</dbReference>
<dbReference type="InterPro" id="IPR003961">
    <property type="entry name" value="FN3_dom"/>
</dbReference>
<proteinExistence type="inferred from homology"/>
<dbReference type="InterPro" id="IPR057950">
    <property type="entry name" value="RIMB1/RIM3A-C-like_N"/>
</dbReference>
<dbReference type="RefSeq" id="XP_026905511.2">
    <property type="nucleotide sequence ID" value="XM_027049710.2"/>
</dbReference>